<sequence>MDAVAVLFHVSHRSVTVTNRLIAFTKGVPTRGTRTLMELRPDSITRGARAGERPPDPTPPASAELAICNSSAISRASVAAPSDR</sequence>
<evidence type="ECO:0000313" key="3">
    <source>
        <dbReference type="Proteomes" id="UP000299102"/>
    </source>
</evidence>
<reference evidence="2 3" key="1">
    <citation type="journal article" date="2019" name="Commun. Biol.">
        <title>The bagworm genome reveals a unique fibroin gene that provides high tensile strength.</title>
        <authorList>
            <person name="Kono N."/>
            <person name="Nakamura H."/>
            <person name="Ohtoshi R."/>
            <person name="Tomita M."/>
            <person name="Numata K."/>
            <person name="Arakawa K."/>
        </authorList>
    </citation>
    <scope>NUCLEOTIDE SEQUENCE [LARGE SCALE GENOMIC DNA]</scope>
</reference>
<dbReference type="Proteomes" id="UP000299102">
    <property type="component" value="Unassembled WGS sequence"/>
</dbReference>
<evidence type="ECO:0000256" key="1">
    <source>
        <dbReference type="SAM" id="MobiDB-lite"/>
    </source>
</evidence>
<keyword evidence="3" id="KW-1185">Reference proteome</keyword>
<gene>
    <name evidence="2" type="ORF">EVAR_75602_1</name>
</gene>
<feature type="compositionally biased region" description="Basic and acidic residues" evidence="1">
    <location>
        <begin position="44"/>
        <end position="55"/>
    </location>
</feature>
<organism evidence="2 3">
    <name type="scientific">Eumeta variegata</name>
    <name type="common">Bagworm moth</name>
    <name type="synonym">Eumeta japonica</name>
    <dbReference type="NCBI Taxonomy" id="151549"/>
    <lineage>
        <taxon>Eukaryota</taxon>
        <taxon>Metazoa</taxon>
        <taxon>Ecdysozoa</taxon>
        <taxon>Arthropoda</taxon>
        <taxon>Hexapoda</taxon>
        <taxon>Insecta</taxon>
        <taxon>Pterygota</taxon>
        <taxon>Neoptera</taxon>
        <taxon>Endopterygota</taxon>
        <taxon>Lepidoptera</taxon>
        <taxon>Glossata</taxon>
        <taxon>Ditrysia</taxon>
        <taxon>Tineoidea</taxon>
        <taxon>Psychidae</taxon>
        <taxon>Oiketicinae</taxon>
        <taxon>Eumeta</taxon>
    </lineage>
</organism>
<accession>A0A4C1U070</accession>
<dbReference type="EMBL" id="BGZK01000110">
    <property type="protein sequence ID" value="GBP19630.1"/>
    <property type="molecule type" value="Genomic_DNA"/>
</dbReference>
<feature type="region of interest" description="Disordered" evidence="1">
    <location>
        <begin position="44"/>
        <end position="63"/>
    </location>
</feature>
<dbReference type="AlphaFoldDB" id="A0A4C1U070"/>
<comment type="caution">
    <text evidence="2">The sequence shown here is derived from an EMBL/GenBank/DDBJ whole genome shotgun (WGS) entry which is preliminary data.</text>
</comment>
<name>A0A4C1U070_EUMVA</name>
<proteinExistence type="predicted"/>
<evidence type="ECO:0000313" key="2">
    <source>
        <dbReference type="EMBL" id="GBP19630.1"/>
    </source>
</evidence>
<protein>
    <submittedName>
        <fullName evidence="2">Uncharacterized protein</fullName>
    </submittedName>
</protein>